<dbReference type="AlphaFoldDB" id="A0A9E7FA75"/>
<feature type="domain" description="Bromo" evidence="6">
    <location>
        <begin position="204"/>
        <end position="276"/>
    </location>
</feature>
<feature type="compositionally biased region" description="Low complexity" evidence="5">
    <location>
        <begin position="524"/>
        <end position="546"/>
    </location>
</feature>
<dbReference type="PROSITE" id="PS51525">
    <property type="entry name" value="NET"/>
    <property type="match status" value="1"/>
</dbReference>
<sequence>MASALLASSNEPCWGEPKVYMRKNPISNPNPRPCPNLCTVDYAEDRTARFRTMEQEEAPPVATAVVSDDSSSFNRRPADLNHRRDPGAGGSGSYVTFNISAYSKTELRELKRRLVSELDQVRSLMIRIQSREIESSTRSAGYGASGIYPGGGREVTSSAGVPPPDPWASRPSGSFSAKANKESESEKLLAAMMKRCGQILSKLMKHKKSIWFNTPVDVIGMGLHDYHQIIKTPMDLGTVKKNLHKGLYPSPAEFASDVRLTFNNALLYNPKGHEVHKLAEQFLRHFEGLFGPAFHKYEKQEEQCRVSTEAAPSPGPLPPIPASPPVQSPAPVPVAPQQQLLQPRPQYPHVGRTTLVKQPKPKAKDPNKRPMSMEEKQKLSEGLQNLPPEKMSHVLHIIRKGNVSTTQNGDEIELDIDTMDTETLWALDRFLCNCKKMMSKMKRQEAIANGLLLHAGHSAAVADAQLPAEGGGEMSPVLVDASEVVAAKKSKKGDTAEEDVDIGDELPITNYPPVEIQKDTGYATSSSSSDSDSTSSSGSDSGSSSEGDSDDEENEARSPAAGVRSQRD</sequence>
<evidence type="ECO:0000313" key="9">
    <source>
        <dbReference type="Proteomes" id="UP001055439"/>
    </source>
</evidence>
<dbReference type="InterPro" id="IPR001487">
    <property type="entry name" value="Bromodomain"/>
</dbReference>
<dbReference type="PRINTS" id="PR00503">
    <property type="entry name" value="BROMODOMAIN"/>
</dbReference>
<reference evidence="8" key="1">
    <citation type="submission" date="2022-05" db="EMBL/GenBank/DDBJ databases">
        <title>The Musa troglodytarum L. genome provides insights into the mechanism of non-climacteric behaviour and enrichment of carotenoids.</title>
        <authorList>
            <person name="Wang J."/>
        </authorList>
    </citation>
    <scope>NUCLEOTIDE SEQUENCE</scope>
    <source>
        <tissue evidence="8">Leaf</tissue>
    </source>
</reference>
<keyword evidence="2 4" id="KW-0103">Bromodomain</keyword>
<dbReference type="InterPro" id="IPR038336">
    <property type="entry name" value="NET_sf"/>
</dbReference>
<dbReference type="EMBL" id="CP097505">
    <property type="protein sequence ID" value="URD92800.1"/>
    <property type="molecule type" value="Genomic_DNA"/>
</dbReference>
<name>A0A9E7FA75_9LILI</name>
<dbReference type="OrthoDB" id="21449at2759"/>
<evidence type="ECO:0000256" key="2">
    <source>
        <dbReference type="ARBA" id="ARBA00023117"/>
    </source>
</evidence>
<protein>
    <submittedName>
        <fullName evidence="8">Bromodomain containing protein</fullName>
    </submittedName>
</protein>
<feature type="domain" description="NET" evidence="7">
    <location>
        <begin position="361"/>
        <end position="442"/>
    </location>
</feature>
<keyword evidence="1" id="KW-0805">Transcription regulation</keyword>
<dbReference type="SUPFAM" id="SSF47370">
    <property type="entry name" value="Bromodomain"/>
    <property type="match status" value="1"/>
</dbReference>
<keyword evidence="9" id="KW-1185">Reference proteome</keyword>
<dbReference type="PANTHER" id="PTHR45926">
    <property type="entry name" value="OSJNBA0053K19.4 PROTEIN"/>
    <property type="match status" value="1"/>
</dbReference>
<dbReference type="PROSITE" id="PS50014">
    <property type="entry name" value="BROMODOMAIN_2"/>
    <property type="match status" value="1"/>
</dbReference>
<feature type="region of interest" description="Disordered" evidence="5">
    <location>
        <begin position="487"/>
        <end position="568"/>
    </location>
</feature>
<feature type="compositionally biased region" description="Basic and acidic residues" evidence="5">
    <location>
        <begin position="362"/>
        <end position="377"/>
    </location>
</feature>
<dbReference type="Gene3D" id="1.20.1270.220">
    <property type="match status" value="1"/>
</dbReference>
<dbReference type="Pfam" id="PF00439">
    <property type="entry name" value="Bromodomain"/>
    <property type="match status" value="1"/>
</dbReference>
<dbReference type="InterPro" id="IPR027353">
    <property type="entry name" value="NET_dom"/>
</dbReference>
<gene>
    <name evidence="8" type="ORF">MUK42_00018</name>
</gene>
<evidence type="ECO:0000256" key="1">
    <source>
        <dbReference type="ARBA" id="ARBA00023015"/>
    </source>
</evidence>
<feature type="compositionally biased region" description="Basic and acidic residues" evidence="5">
    <location>
        <begin position="76"/>
        <end position="86"/>
    </location>
</feature>
<evidence type="ECO:0000256" key="3">
    <source>
        <dbReference type="ARBA" id="ARBA00023163"/>
    </source>
</evidence>
<proteinExistence type="predicted"/>
<dbReference type="Gene3D" id="1.20.920.10">
    <property type="entry name" value="Bromodomain-like"/>
    <property type="match status" value="1"/>
</dbReference>
<feature type="region of interest" description="Disordered" evidence="5">
    <location>
        <begin position="139"/>
        <end position="180"/>
    </location>
</feature>
<dbReference type="SMART" id="SM00297">
    <property type="entry name" value="BROMO"/>
    <property type="match status" value="1"/>
</dbReference>
<keyword evidence="3" id="KW-0804">Transcription</keyword>
<dbReference type="Proteomes" id="UP001055439">
    <property type="component" value="Chromosome 3"/>
</dbReference>
<evidence type="ECO:0000256" key="5">
    <source>
        <dbReference type="SAM" id="MobiDB-lite"/>
    </source>
</evidence>
<feature type="region of interest" description="Disordered" evidence="5">
    <location>
        <begin position="54"/>
        <end position="90"/>
    </location>
</feature>
<feature type="compositionally biased region" description="Pro residues" evidence="5">
    <location>
        <begin position="313"/>
        <end position="334"/>
    </location>
</feature>
<feature type="region of interest" description="Disordered" evidence="5">
    <location>
        <begin position="301"/>
        <end position="334"/>
    </location>
</feature>
<evidence type="ECO:0000313" key="8">
    <source>
        <dbReference type="EMBL" id="URD92800.1"/>
    </source>
</evidence>
<evidence type="ECO:0000256" key="4">
    <source>
        <dbReference type="PROSITE-ProRule" id="PRU00035"/>
    </source>
</evidence>
<accession>A0A9E7FA75</accession>
<evidence type="ECO:0000259" key="6">
    <source>
        <dbReference type="PROSITE" id="PS50014"/>
    </source>
</evidence>
<organism evidence="8 9">
    <name type="scientific">Musa troglodytarum</name>
    <name type="common">fe'i banana</name>
    <dbReference type="NCBI Taxonomy" id="320322"/>
    <lineage>
        <taxon>Eukaryota</taxon>
        <taxon>Viridiplantae</taxon>
        <taxon>Streptophyta</taxon>
        <taxon>Embryophyta</taxon>
        <taxon>Tracheophyta</taxon>
        <taxon>Spermatophyta</taxon>
        <taxon>Magnoliopsida</taxon>
        <taxon>Liliopsida</taxon>
        <taxon>Zingiberales</taxon>
        <taxon>Musaceae</taxon>
        <taxon>Musa</taxon>
    </lineage>
</organism>
<dbReference type="InterPro" id="IPR036427">
    <property type="entry name" value="Bromodomain-like_sf"/>
</dbReference>
<feature type="region of interest" description="Disordered" evidence="5">
    <location>
        <begin position="350"/>
        <end position="377"/>
    </location>
</feature>
<dbReference type="Pfam" id="PF17035">
    <property type="entry name" value="BET"/>
    <property type="match status" value="1"/>
</dbReference>
<evidence type="ECO:0000259" key="7">
    <source>
        <dbReference type="PROSITE" id="PS51525"/>
    </source>
</evidence>